<dbReference type="EMBL" id="BARV01021997">
    <property type="protein sequence ID" value="GAI29994.1"/>
    <property type="molecule type" value="Genomic_DNA"/>
</dbReference>
<organism evidence="1">
    <name type="scientific">marine sediment metagenome</name>
    <dbReference type="NCBI Taxonomy" id="412755"/>
    <lineage>
        <taxon>unclassified sequences</taxon>
        <taxon>metagenomes</taxon>
        <taxon>ecological metagenomes</taxon>
    </lineage>
</organism>
<sequence length="177" mass="20737">MEIKVREVTKEEKSTQEIEAQLLKEHEEKYEDNKPVDVVEEIKVEEEVKAEAPIEEETPSSELNDEDVLKYIKNRYDKDISSVDDLFAQTKDNDELPEDVSAYLKYKKETGRGIEDFYKLQKDYSTMDSDQVLADYYSATEDGLDAIDIQDLMEDKFSFDEEEDEPRDIKKLKLAKK</sequence>
<protein>
    <submittedName>
        <fullName evidence="1">Uncharacterized protein</fullName>
    </submittedName>
</protein>
<name>X1PGI7_9ZZZZ</name>
<feature type="non-terminal residue" evidence="1">
    <location>
        <position position="177"/>
    </location>
</feature>
<gene>
    <name evidence="1" type="ORF">S06H3_36335</name>
</gene>
<evidence type="ECO:0000313" key="1">
    <source>
        <dbReference type="EMBL" id="GAI29994.1"/>
    </source>
</evidence>
<reference evidence="1" key="1">
    <citation type="journal article" date="2014" name="Front. Microbiol.">
        <title>High frequency of phylogenetically diverse reductive dehalogenase-homologous genes in deep subseafloor sedimentary metagenomes.</title>
        <authorList>
            <person name="Kawai M."/>
            <person name="Futagami T."/>
            <person name="Toyoda A."/>
            <person name="Takaki Y."/>
            <person name="Nishi S."/>
            <person name="Hori S."/>
            <person name="Arai W."/>
            <person name="Tsubouchi T."/>
            <person name="Morono Y."/>
            <person name="Uchiyama I."/>
            <person name="Ito T."/>
            <person name="Fujiyama A."/>
            <person name="Inagaki F."/>
            <person name="Takami H."/>
        </authorList>
    </citation>
    <scope>NUCLEOTIDE SEQUENCE</scope>
    <source>
        <strain evidence="1">Expedition CK06-06</strain>
    </source>
</reference>
<dbReference type="AlphaFoldDB" id="X1PGI7"/>
<accession>X1PGI7</accession>
<comment type="caution">
    <text evidence="1">The sequence shown here is derived from an EMBL/GenBank/DDBJ whole genome shotgun (WGS) entry which is preliminary data.</text>
</comment>
<proteinExistence type="predicted"/>